<dbReference type="PANTHER" id="PTHR48006:SF60">
    <property type="entry name" value="PROTEIN KINASE DOMAIN-CONTAINING PROTEIN"/>
    <property type="match status" value="1"/>
</dbReference>
<keyword evidence="8" id="KW-0433">Leucine-rich repeat</keyword>
<keyword evidence="9" id="KW-0808">Transferase</keyword>
<dbReference type="GO" id="GO:0004674">
    <property type="term" value="F:protein serine/threonine kinase activity"/>
    <property type="evidence" value="ECO:0007669"/>
    <property type="project" value="UniProtKB-KW"/>
</dbReference>
<name>A0A5C7IB69_9ROSI</name>
<dbReference type="OrthoDB" id="4062651at2759"/>
<dbReference type="Proteomes" id="UP000323000">
    <property type="component" value="Chromosome 3"/>
</dbReference>
<evidence type="ECO:0000256" key="7">
    <source>
        <dbReference type="ARBA" id="ARBA00022553"/>
    </source>
</evidence>
<feature type="compositionally biased region" description="Polar residues" evidence="21">
    <location>
        <begin position="702"/>
        <end position="725"/>
    </location>
</feature>
<dbReference type="FunFam" id="3.80.10.10:FF:000041">
    <property type="entry name" value="LRR receptor-like serine/threonine-protein kinase ERECTA"/>
    <property type="match status" value="1"/>
</dbReference>
<evidence type="ECO:0000256" key="23">
    <source>
        <dbReference type="SAM" id="SignalP"/>
    </source>
</evidence>
<keyword evidence="7" id="KW-0597">Phosphoprotein</keyword>
<evidence type="ECO:0000256" key="13">
    <source>
        <dbReference type="ARBA" id="ARBA00022741"/>
    </source>
</evidence>
<keyword evidence="14" id="KW-0067">ATP-binding</keyword>
<organism evidence="25 26">
    <name type="scientific">Acer yangbiense</name>
    <dbReference type="NCBI Taxonomy" id="1000413"/>
    <lineage>
        <taxon>Eukaryota</taxon>
        <taxon>Viridiplantae</taxon>
        <taxon>Streptophyta</taxon>
        <taxon>Embryophyta</taxon>
        <taxon>Tracheophyta</taxon>
        <taxon>Spermatophyta</taxon>
        <taxon>Magnoliopsida</taxon>
        <taxon>eudicotyledons</taxon>
        <taxon>Gunneridae</taxon>
        <taxon>Pentapetalae</taxon>
        <taxon>rosids</taxon>
        <taxon>malvids</taxon>
        <taxon>Sapindales</taxon>
        <taxon>Sapindaceae</taxon>
        <taxon>Hippocastanoideae</taxon>
        <taxon>Acereae</taxon>
        <taxon>Acer</taxon>
    </lineage>
</organism>
<dbReference type="Gene3D" id="1.10.510.10">
    <property type="entry name" value="Transferase(Phosphotransferase) domain 1"/>
    <property type="match status" value="1"/>
</dbReference>
<dbReference type="InterPro" id="IPR051824">
    <property type="entry name" value="LRR_Rcpt-Like_S/T_Kinase"/>
</dbReference>
<keyword evidence="26" id="KW-1185">Reference proteome</keyword>
<dbReference type="Gene3D" id="2.60.120.430">
    <property type="entry name" value="Galactose-binding lectin"/>
    <property type="match status" value="1"/>
</dbReference>
<evidence type="ECO:0000256" key="1">
    <source>
        <dbReference type="ARBA" id="ARBA00004236"/>
    </source>
</evidence>
<evidence type="ECO:0000256" key="21">
    <source>
        <dbReference type="SAM" id="MobiDB-lite"/>
    </source>
</evidence>
<evidence type="ECO:0000256" key="6">
    <source>
        <dbReference type="ARBA" id="ARBA00022527"/>
    </source>
</evidence>
<keyword evidence="6" id="KW-0723">Serine/threonine-protein kinase</keyword>
<evidence type="ECO:0000256" key="2">
    <source>
        <dbReference type="ARBA" id="ARBA00004479"/>
    </source>
</evidence>
<dbReference type="InterPro" id="IPR001611">
    <property type="entry name" value="Leu-rich_rpt"/>
</dbReference>
<dbReference type="FunFam" id="3.80.10.10:FF:000433">
    <property type="entry name" value="Putative LRR receptor-like serine/threonine-protein kinase isoform A"/>
    <property type="match status" value="1"/>
</dbReference>
<evidence type="ECO:0000256" key="20">
    <source>
        <dbReference type="ARBA" id="ARBA00048679"/>
    </source>
</evidence>
<dbReference type="SUPFAM" id="SSF52058">
    <property type="entry name" value="L domain-like"/>
    <property type="match status" value="1"/>
</dbReference>
<comment type="similarity">
    <text evidence="3">Belongs to the RLP family.</text>
</comment>
<dbReference type="Pfam" id="PF00560">
    <property type="entry name" value="LRR_1"/>
    <property type="match status" value="3"/>
</dbReference>
<feature type="signal peptide" evidence="23">
    <location>
        <begin position="1"/>
        <end position="28"/>
    </location>
</feature>
<feature type="compositionally biased region" description="Low complexity" evidence="21">
    <location>
        <begin position="684"/>
        <end position="695"/>
    </location>
</feature>
<sequence>MGTFCCFLTRILFVILIFNCCFQFRSHAQLLPLEEAAIPEEFTNLAFLRELWFFVLNRDFTRNYFNGSIPTFFSQLKNLSILGFLGNRLSGPIPQEIGEIATLEELVLEDNQLVGSLPENIGNLRNLRRLLLSANNFSGSIPESFGNLKNLTDFRIDGSNLTGKIPDFIGNWTKLTILHLQGTSMEGPIPSTLPRLTNLTELRISDLSGASSNFPNLRDMINMGRLILRNCLITGTIPSYIGDLKSLKTLDLSFNQLTGQLPTELQSLESIDFIFLTNNSLTGAVPNWILNSKRNLDLSYNNFTDSSPASCQQSDVNLASSFSSSQGNSIAWCLKKDLPCNGKAKHHSLFINCGGNAIKHEGNNYEVDLSTKGPSNFASIDNRWAYSSSGVFMGKENADYITTNQYDLNVRGAEYYKTARLAPQSLKYYGLCMRKGGYKVKLHFAEIMFTDNETFSSLGKRIFDVSIQGKLVLKDFNIAEEAGGVGIGITKEFNDVQVNGSTLDVHLYWTGKGTTAIPDRGVYGPLISAITVTPNFKVDTGGLSAGAIVGIVVASCAVVILLLVVLWMKGCFGGKDLENKGKIDNAKISAYVLQEQGNLLELVDPSLGSKFSKEEALRMLNIALLCTNPSPTLRAPMSSVVAMLEGKVPVQAPIVKRSSDNQDARFKAFEILSQDSQTMVSTFSQGSHSQISNSSMDGPWRDSSSVSLQTTDETREPSSSSMLLK</sequence>
<evidence type="ECO:0000256" key="10">
    <source>
        <dbReference type="ARBA" id="ARBA00022692"/>
    </source>
</evidence>
<evidence type="ECO:0000313" key="26">
    <source>
        <dbReference type="Proteomes" id="UP000323000"/>
    </source>
</evidence>
<dbReference type="AlphaFoldDB" id="A0A5C7IB69"/>
<dbReference type="EMBL" id="VAHF01000003">
    <property type="protein sequence ID" value="TXG66673.1"/>
    <property type="molecule type" value="Genomic_DNA"/>
</dbReference>
<dbReference type="FunFam" id="3.80.10.10:FF:000383">
    <property type="entry name" value="Leucine-rich repeat receptor protein kinase EMS1"/>
    <property type="match status" value="1"/>
</dbReference>
<feature type="chain" id="PRO_5022705694" description="non-specific serine/threonine protein kinase" evidence="23">
    <location>
        <begin position="29"/>
        <end position="725"/>
    </location>
</feature>
<evidence type="ECO:0000256" key="11">
    <source>
        <dbReference type="ARBA" id="ARBA00022729"/>
    </source>
</evidence>
<comment type="catalytic activity">
    <reaction evidence="20">
        <text>L-seryl-[protein] + ATP = O-phospho-L-seryl-[protein] + ADP + H(+)</text>
        <dbReference type="Rhea" id="RHEA:17989"/>
        <dbReference type="Rhea" id="RHEA-COMP:9863"/>
        <dbReference type="Rhea" id="RHEA-COMP:11604"/>
        <dbReference type="ChEBI" id="CHEBI:15378"/>
        <dbReference type="ChEBI" id="CHEBI:29999"/>
        <dbReference type="ChEBI" id="CHEBI:30616"/>
        <dbReference type="ChEBI" id="CHEBI:83421"/>
        <dbReference type="ChEBI" id="CHEBI:456216"/>
        <dbReference type="EC" id="2.7.11.1"/>
    </reaction>
</comment>
<evidence type="ECO:0000256" key="12">
    <source>
        <dbReference type="ARBA" id="ARBA00022737"/>
    </source>
</evidence>
<dbReference type="Gene3D" id="3.80.10.10">
    <property type="entry name" value="Ribonuclease Inhibitor"/>
    <property type="match status" value="2"/>
</dbReference>
<dbReference type="GO" id="GO:0005886">
    <property type="term" value="C:plasma membrane"/>
    <property type="evidence" value="ECO:0007669"/>
    <property type="project" value="UniProtKB-SubCell"/>
</dbReference>
<evidence type="ECO:0000256" key="3">
    <source>
        <dbReference type="ARBA" id="ARBA00009592"/>
    </source>
</evidence>
<feature type="region of interest" description="Disordered" evidence="21">
    <location>
        <begin position="682"/>
        <end position="725"/>
    </location>
</feature>
<comment type="caution">
    <text evidence="25">The sequence shown here is derived from an EMBL/GenBank/DDBJ whole genome shotgun (WGS) entry which is preliminary data.</text>
</comment>
<evidence type="ECO:0000256" key="18">
    <source>
        <dbReference type="ARBA" id="ARBA00023180"/>
    </source>
</evidence>
<comment type="catalytic activity">
    <reaction evidence="19">
        <text>L-threonyl-[protein] + ATP = O-phospho-L-threonyl-[protein] + ADP + H(+)</text>
        <dbReference type="Rhea" id="RHEA:46608"/>
        <dbReference type="Rhea" id="RHEA-COMP:11060"/>
        <dbReference type="Rhea" id="RHEA-COMP:11605"/>
        <dbReference type="ChEBI" id="CHEBI:15378"/>
        <dbReference type="ChEBI" id="CHEBI:30013"/>
        <dbReference type="ChEBI" id="CHEBI:30616"/>
        <dbReference type="ChEBI" id="CHEBI:61977"/>
        <dbReference type="ChEBI" id="CHEBI:456216"/>
        <dbReference type="EC" id="2.7.11.1"/>
    </reaction>
</comment>
<evidence type="ECO:0000256" key="8">
    <source>
        <dbReference type="ARBA" id="ARBA00022614"/>
    </source>
</evidence>
<evidence type="ECO:0000256" key="9">
    <source>
        <dbReference type="ARBA" id="ARBA00022679"/>
    </source>
</evidence>
<keyword evidence="10 22" id="KW-0812">Transmembrane</keyword>
<keyword evidence="16 22" id="KW-0472">Membrane</keyword>
<dbReference type="InterPro" id="IPR032675">
    <property type="entry name" value="LRR_dom_sf"/>
</dbReference>
<keyword evidence="6" id="KW-0418">Kinase</keyword>
<evidence type="ECO:0000256" key="16">
    <source>
        <dbReference type="ARBA" id="ARBA00023136"/>
    </source>
</evidence>
<evidence type="ECO:0000256" key="4">
    <source>
        <dbReference type="ARBA" id="ARBA00012513"/>
    </source>
</evidence>
<evidence type="ECO:0000256" key="17">
    <source>
        <dbReference type="ARBA" id="ARBA00023170"/>
    </source>
</evidence>
<keyword evidence="5" id="KW-1003">Cell membrane</keyword>
<evidence type="ECO:0000256" key="5">
    <source>
        <dbReference type="ARBA" id="ARBA00022475"/>
    </source>
</evidence>
<feature type="transmembrane region" description="Helical" evidence="22">
    <location>
        <begin position="543"/>
        <end position="567"/>
    </location>
</feature>
<evidence type="ECO:0000256" key="22">
    <source>
        <dbReference type="SAM" id="Phobius"/>
    </source>
</evidence>
<keyword evidence="17" id="KW-0675">Receptor</keyword>
<dbReference type="PANTHER" id="PTHR48006">
    <property type="entry name" value="LEUCINE-RICH REPEAT-CONTAINING PROTEIN DDB_G0281931-RELATED"/>
    <property type="match status" value="1"/>
</dbReference>
<reference evidence="26" key="1">
    <citation type="journal article" date="2019" name="Gigascience">
        <title>De novo genome assembly of the endangered Acer yangbiense, a plant species with extremely small populations endemic to Yunnan Province, China.</title>
        <authorList>
            <person name="Yang J."/>
            <person name="Wariss H.M."/>
            <person name="Tao L."/>
            <person name="Zhang R."/>
            <person name="Yun Q."/>
            <person name="Hollingsworth P."/>
            <person name="Dao Z."/>
            <person name="Luo G."/>
            <person name="Guo H."/>
            <person name="Ma Y."/>
            <person name="Sun W."/>
        </authorList>
    </citation>
    <scope>NUCLEOTIDE SEQUENCE [LARGE SCALE GENOMIC DNA]</scope>
    <source>
        <strain evidence="26">cv. Malutang</strain>
    </source>
</reference>
<evidence type="ECO:0000313" key="25">
    <source>
        <dbReference type="EMBL" id="TXG66673.1"/>
    </source>
</evidence>
<evidence type="ECO:0000256" key="15">
    <source>
        <dbReference type="ARBA" id="ARBA00022989"/>
    </source>
</evidence>
<keyword evidence="13" id="KW-0547">Nucleotide-binding</keyword>
<keyword evidence="11 23" id="KW-0732">Signal</keyword>
<keyword evidence="12" id="KW-0677">Repeat</keyword>
<dbReference type="EC" id="2.7.11.1" evidence="4"/>
<proteinExistence type="inferred from homology"/>
<keyword evidence="15 22" id="KW-1133">Transmembrane helix</keyword>
<protein>
    <recommendedName>
        <fullName evidence="4">non-specific serine/threonine protein kinase</fullName>
        <ecNumber evidence="4">2.7.11.1</ecNumber>
    </recommendedName>
</protein>
<dbReference type="InterPro" id="IPR021720">
    <property type="entry name" value="Malectin_dom"/>
</dbReference>
<comment type="subcellular location">
    <subcellularLocation>
        <location evidence="1">Cell membrane</location>
    </subcellularLocation>
    <subcellularLocation>
        <location evidence="2">Membrane</location>
        <topology evidence="2">Single-pass type I membrane protein</topology>
    </subcellularLocation>
</comment>
<feature type="domain" description="Malectin" evidence="24">
    <location>
        <begin position="348"/>
        <end position="530"/>
    </location>
</feature>
<dbReference type="Pfam" id="PF11721">
    <property type="entry name" value="Malectin"/>
    <property type="match status" value="1"/>
</dbReference>
<evidence type="ECO:0000256" key="19">
    <source>
        <dbReference type="ARBA" id="ARBA00047899"/>
    </source>
</evidence>
<accession>A0A5C7IB69</accession>
<dbReference type="Pfam" id="PF13855">
    <property type="entry name" value="LRR_8"/>
    <property type="match status" value="1"/>
</dbReference>
<dbReference type="GO" id="GO:0005524">
    <property type="term" value="F:ATP binding"/>
    <property type="evidence" value="ECO:0007669"/>
    <property type="project" value="UniProtKB-KW"/>
</dbReference>
<evidence type="ECO:0000259" key="24">
    <source>
        <dbReference type="Pfam" id="PF11721"/>
    </source>
</evidence>
<evidence type="ECO:0000256" key="14">
    <source>
        <dbReference type="ARBA" id="ARBA00022840"/>
    </source>
</evidence>
<dbReference type="FunFam" id="2.60.120.430:FF:000004">
    <property type="entry name" value="Putative leucine-rich repeat receptor-like serine/threonine-protein kinase"/>
    <property type="match status" value="1"/>
</dbReference>
<keyword evidence="18" id="KW-0325">Glycoprotein</keyword>
<gene>
    <name evidence="25" type="ORF">EZV62_007948</name>
</gene>